<dbReference type="EnsemblMetazoa" id="XM_014403810.2">
    <property type="protein sequence ID" value="XP_014259296.1"/>
    <property type="gene ID" value="LOC106672407"/>
</dbReference>
<sequence>MPNGREKVADSSVDRFCLHDRRLWQQIWPVKGSRRDQSSVKHEDMHLANGPSNGYTPQNNTQGTDEKLMVAVRVRPLKQDEGERIIHVIDDHTIVLDDETDKKDVLRHKRPSDKQYTYDFAFGENSTQEEVYAATTRGLVRDVLLGYNATVFAYGATGAGKTHTMVGTAAQPGIMVRALNDLFTSVSNDEDKYQVKMSYLELYNENIRDLLNPTSGFLELREDSGPLRTPTVAGLTEIEATSTHEVMGLLLRGNKERTIEPTAANKTSSRSHALLSVTVVSEEGEDRRKGKLYMLDLAGSERASVTKNRGKRLLEGAHINRSLLALGNVINALSGNGGGTSSSGNGGRYVNYRDSKLTRLLRNALSGNCRTVMVGHVSPSSIHKDETKNTLIYASRAARITHKVEKNELEVGFQVSQYREIISDLRSEIGRLKNKLTESRPTSADIRGRTTGTPVKQLREQIIATFREQMKLRRRLMDIDGHLMSLGVEAERQHQIISQWEARRSKLYNRARPHTSAEEGGEVSIHDAWSELSYIEREQERYVALRSATLKELDATRQNAVALENDLPEQLDSETEREMLSLLIRVHELEADKVAMQGERLVETHELRRRADMLQRFYRQQRLTDEIITRQRHLIEEGKIQLPNDLQDLYSLYQQEIHATTFSTDTAGIPYTAYDTLPPIKEVETVLSRRGYTAMIPPTADSEYGRTSTGGSSSSDWELPKLANSQNHVTANEPLPPIPQPILFPPISRS</sequence>
<dbReference type="OrthoDB" id="3176171at2759"/>
<dbReference type="SUPFAM" id="SSF52540">
    <property type="entry name" value="P-loop containing nucleoside triphosphate hydrolases"/>
    <property type="match status" value="1"/>
</dbReference>
<dbReference type="Gene3D" id="3.40.850.10">
    <property type="entry name" value="Kinesin motor domain"/>
    <property type="match status" value="1"/>
</dbReference>
<dbReference type="KEGG" id="clec:106672407"/>
<evidence type="ECO:0000256" key="5">
    <source>
        <dbReference type="ARBA" id="ARBA00023054"/>
    </source>
</evidence>
<keyword evidence="5" id="KW-0175">Coiled coil</keyword>
<dbReference type="InterPro" id="IPR027417">
    <property type="entry name" value="P-loop_NTPase"/>
</dbReference>
<keyword evidence="7" id="KW-0963">Cytoplasm</keyword>
<dbReference type="AlphaFoldDB" id="A0A8I6S5W8"/>
<feature type="compositionally biased region" description="Pro residues" evidence="9">
    <location>
        <begin position="734"/>
        <end position="744"/>
    </location>
</feature>
<dbReference type="GO" id="GO:0007018">
    <property type="term" value="P:microtubule-based movement"/>
    <property type="evidence" value="ECO:0007669"/>
    <property type="project" value="InterPro"/>
</dbReference>
<feature type="binding site" evidence="8">
    <location>
        <begin position="155"/>
        <end position="162"/>
    </location>
    <ligand>
        <name>ATP</name>
        <dbReference type="ChEBI" id="CHEBI:30616"/>
    </ligand>
</feature>
<dbReference type="GO" id="GO:0008017">
    <property type="term" value="F:microtubule binding"/>
    <property type="evidence" value="ECO:0007669"/>
    <property type="project" value="InterPro"/>
</dbReference>
<dbReference type="InterPro" id="IPR001752">
    <property type="entry name" value="Kinesin_motor_dom"/>
</dbReference>
<dbReference type="PANTHER" id="PTHR47968">
    <property type="entry name" value="CENTROMERE PROTEIN E"/>
    <property type="match status" value="1"/>
</dbReference>
<name>A0A8I6S5W8_CIMLE</name>
<keyword evidence="7" id="KW-0206">Cytoskeleton</keyword>
<organism evidence="11 12">
    <name type="scientific">Cimex lectularius</name>
    <name type="common">Bed bug</name>
    <name type="synonym">Acanthia lectularia</name>
    <dbReference type="NCBI Taxonomy" id="79782"/>
    <lineage>
        <taxon>Eukaryota</taxon>
        <taxon>Metazoa</taxon>
        <taxon>Ecdysozoa</taxon>
        <taxon>Arthropoda</taxon>
        <taxon>Hexapoda</taxon>
        <taxon>Insecta</taxon>
        <taxon>Pterygota</taxon>
        <taxon>Neoptera</taxon>
        <taxon>Paraneoptera</taxon>
        <taxon>Hemiptera</taxon>
        <taxon>Heteroptera</taxon>
        <taxon>Panheteroptera</taxon>
        <taxon>Cimicomorpha</taxon>
        <taxon>Cimicidae</taxon>
        <taxon>Cimex</taxon>
    </lineage>
</organism>
<dbReference type="GO" id="GO:0005524">
    <property type="term" value="F:ATP binding"/>
    <property type="evidence" value="ECO:0007669"/>
    <property type="project" value="UniProtKB-UniRule"/>
</dbReference>
<keyword evidence="12" id="KW-1185">Reference proteome</keyword>
<evidence type="ECO:0000256" key="9">
    <source>
        <dbReference type="SAM" id="MobiDB-lite"/>
    </source>
</evidence>
<evidence type="ECO:0000259" key="10">
    <source>
        <dbReference type="PROSITE" id="PS50067"/>
    </source>
</evidence>
<dbReference type="SMART" id="SM00129">
    <property type="entry name" value="KISc"/>
    <property type="match status" value="1"/>
</dbReference>
<keyword evidence="4 8" id="KW-0067">ATP-binding</keyword>
<evidence type="ECO:0000256" key="2">
    <source>
        <dbReference type="ARBA" id="ARBA00022701"/>
    </source>
</evidence>
<evidence type="ECO:0000256" key="4">
    <source>
        <dbReference type="ARBA" id="ARBA00022840"/>
    </source>
</evidence>
<keyword evidence="2" id="KW-0493">Microtubule</keyword>
<feature type="compositionally biased region" description="Polar residues" evidence="9">
    <location>
        <begin position="50"/>
        <end position="62"/>
    </location>
</feature>
<gene>
    <name evidence="11" type="primary">106672407</name>
</gene>
<evidence type="ECO:0000313" key="12">
    <source>
        <dbReference type="Proteomes" id="UP000494040"/>
    </source>
</evidence>
<dbReference type="PROSITE" id="PS50067">
    <property type="entry name" value="KINESIN_MOTOR_2"/>
    <property type="match status" value="1"/>
</dbReference>
<feature type="compositionally biased region" description="Basic and acidic residues" evidence="9">
    <location>
        <begin position="34"/>
        <end position="46"/>
    </location>
</feature>
<evidence type="ECO:0000256" key="3">
    <source>
        <dbReference type="ARBA" id="ARBA00022741"/>
    </source>
</evidence>
<dbReference type="InterPro" id="IPR036961">
    <property type="entry name" value="Kinesin_motor_dom_sf"/>
</dbReference>
<evidence type="ECO:0000256" key="7">
    <source>
        <dbReference type="ARBA" id="ARBA00023212"/>
    </source>
</evidence>
<comment type="similarity">
    <text evidence="8">Belongs to the TRAFAC class myosin-kinesin ATPase superfamily. Kinesin family.</text>
</comment>
<evidence type="ECO:0000256" key="1">
    <source>
        <dbReference type="ARBA" id="ARBA00004245"/>
    </source>
</evidence>
<dbReference type="GO" id="GO:0003777">
    <property type="term" value="F:microtubule motor activity"/>
    <property type="evidence" value="ECO:0007669"/>
    <property type="project" value="InterPro"/>
</dbReference>
<protein>
    <recommendedName>
        <fullName evidence="10">Kinesin motor domain-containing protein</fullName>
    </recommendedName>
</protein>
<evidence type="ECO:0000313" key="11">
    <source>
        <dbReference type="EnsemblMetazoa" id="XP_014259296.1"/>
    </source>
</evidence>
<comment type="subcellular location">
    <subcellularLocation>
        <location evidence="1">Cytoplasm</location>
        <location evidence="1">Cytoskeleton</location>
    </subcellularLocation>
</comment>
<proteinExistence type="inferred from homology"/>
<feature type="region of interest" description="Disordered" evidence="9">
    <location>
        <begin position="34"/>
        <end position="62"/>
    </location>
</feature>
<accession>A0A8I6S5W8</accession>
<keyword evidence="6 8" id="KW-0505">Motor protein</keyword>
<feature type="region of interest" description="Disordered" evidence="9">
    <location>
        <begin position="697"/>
        <end position="750"/>
    </location>
</feature>
<dbReference type="OMA" id="FRENDTQ"/>
<dbReference type="Pfam" id="PF00225">
    <property type="entry name" value="Kinesin"/>
    <property type="match status" value="1"/>
</dbReference>
<dbReference type="PRINTS" id="PR00380">
    <property type="entry name" value="KINESINHEAVY"/>
</dbReference>
<evidence type="ECO:0000256" key="6">
    <source>
        <dbReference type="ARBA" id="ARBA00023175"/>
    </source>
</evidence>
<dbReference type="Proteomes" id="UP000494040">
    <property type="component" value="Unassembled WGS sequence"/>
</dbReference>
<evidence type="ECO:0000256" key="8">
    <source>
        <dbReference type="PROSITE-ProRule" id="PRU00283"/>
    </source>
</evidence>
<dbReference type="PANTHER" id="PTHR47968:SF13">
    <property type="entry name" value="KINESIN-LIKE PROTEIN KIF19 ISOFORM X1"/>
    <property type="match status" value="1"/>
</dbReference>
<feature type="domain" description="Kinesin motor" evidence="10">
    <location>
        <begin position="67"/>
        <end position="400"/>
    </location>
</feature>
<dbReference type="InterPro" id="IPR027640">
    <property type="entry name" value="Kinesin-like_fam"/>
</dbReference>
<reference evidence="11" key="1">
    <citation type="submission" date="2022-01" db="UniProtKB">
        <authorList>
            <consortium name="EnsemblMetazoa"/>
        </authorList>
    </citation>
    <scope>IDENTIFICATION</scope>
</reference>
<dbReference type="GO" id="GO:0005874">
    <property type="term" value="C:microtubule"/>
    <property type="evidence" value="ECO:0007669"/>
    <property type="project" value="UniProtKB-KW"/>
</dbReference>
<keyword evidence="3 8" id="KW-0547">Nucleotide-binding</keyword>